<keyword evidence="2" id="KW-1185">Reference proteome</keyword>
<protein>
    <submittedName>
        <fullName evidence="1">Uncharacterized protein</fullName>
    </submittedName>
</protein>
<name>A0ACC0C9K1_CATRO</name>
<accession>A0ACC0C9K1</accession>
<organism evidence="1 2">
    <name type="scientific">Catharanthus roseus</name>
    <name type="common">Madagascar periwinkle</name>
    <name type="synonym">Vinca rosea</name>
    <dbReference type="NCBI Taxonomy" id="4058"/>
    <lineage>
        <taxon>Eukaryota</taxon>
        <taxon>Viridiplantae</taxon>
        <taxon>Streptophyta</taxon>
        <taxon>Embryophyta</taxon>
        <taxon>Tracheophyta</taxon>
        <taxon>Spermatophyta</taxon>
        <taxon>Magnoliopsida</taxon>
        <taxon>eudicotyledons</taxon>
        <taxon>Gunneridae</taxon>
        <taxon>Pentapetalae</taxon>
        <taxon>asterids</taxon>
        <taxon>lamiids</taxon>
        <taxon>Gentianales</taxon>
        <taxon>Apocynaceae</taxon>
        <taxon>Rauvolfioideae</taxon>
        <taxon>Vinceae</taxon>
        <taxon>Catharanthinae</taxon>
        <taxon>Catharanthus</taxon>
    </lineage>
</organism>
<proteinExistence type="predicted"/>
<dbReference type="EMBL" id="CM044701">
    <property type="protein sequence ID" value="KAI5681479.1"/>
    <property type="molecule type" value="Genomic_DNA"/>
</dbReference>
<gene>
    <name evidence="1" type="ORF">M9H77_02707</name>
</gene>
<evidence type="ECO:0000313" key="2">
    <source>
        <dbReference type="Proteomes" id="UP001060085"/>
    </source>
</evidence>
<evidence type="ECO:0000313" key="1">
    <source>
        <dbReference type="EMBL" id="KAI5681479.1"/>
    </source>
</evidence>
<dbReference type="Proteomes" id="UP001060085">
    <property type="component" value="Linkage Group LG01"/>
</dbReference>
<comment type="caution">
    <text evidence="1">The sequence shown here is derived from an EMBL/GenBank/DDBJ whole genome shotgun (WGS) entry which is preliminary data.</text>
</comment>
<sequence length="152" mass="16476">MIIQGSNLDVKKNKFCKVLNSPPTVGPTPTIAGSFLAGMKFKDNILPLPVGCTLPSPVGFVRLRSSEVFDWSVETTKYSIRGSSSMEHRVNAVPPTQLQRSVTQTQSYQGGSNSIIFSVTQLQAENYTWKGNKCATSESLSSAADASKSHEF</sequence>
<reference evidence="2" key="1">
    <citation type="journal article" date="2023" name="Nat. Plants">
        <title>Single-cell RNA sequencing provides a high-resolution roadmap for understanding the multicellular compartmentation of specialized metabolism.</title>
        <authorList>
            <person name="Sun S."/>
            <person name="Shen X."/>
            <person name="Li Y."/>
            <person name="Li Y."/>
            <person name="Wang S."/>
            <person name="Li R."/>
            <person name="Zhang H."/>
            <person name="Shen G."/>
            <person name="Guo B."/>
            <person name="Wei J."/>
            <person name="Xu J."/>
            <person name="St-Pierre B."/>
            <person name="Chen S."/>
            <person name="Sun C."/>
        </authorList>
    </citation>
    <scope>NUCLEOTIDE SEQUENCE [LARGE SCALE GENOMIC DNA]</scope>
</reference>